<protein>
    <submittedName>
        <fullName evidence="3">Secreted protein</fullName>
    </submittedName>
</protein>
<evidence type="ECO:0000313" key="3">
    <source>
        <dbReference type="WBParaSite" id="GPUH_0001110401-mRNA-1"/>
    </source>
</evidence>
<accession>A0A183DQV0</accession>
<keyword evidence="2" id="KW-1185">Reference proteome</keyword>
<name>A0A183DQV0_9BILA</name>
<organism evidence="3">
    <name type="scientific">Gongylonema pulchrum</name>
    <dbReference type="NCBI Taxonomy" id="637853"/>
    <lineage>
        <taxon>Eukaryota</taxon>
        <taxon>Metazoa</taxon>
        <taxon>Ecdysozoa</taxon>
        <taxon>Nematoda</taxon>
        <taxon>Chromadorea</taxon>
        <taxon>Rhabditida</taxon>
        <taxon>Spirurina</taxon>
        <taxon>Spiruromorpha</taxon>
        <taxon>Spiruroidea</taxon>
        <taxon>Gongylonematidae</taxon>
        <taxon>Gongylonema</taxon>
    </lineage>
</organism>
<dbReference type="Proteomes" id="UP000271098">
    <property type="component" value="Unassembled WGS sequence"/>
</dbReference>
<evidence type="ECO:0000313" key="1">
    <source>
        <dbReference type="EMBL" id="VDN18323.1"/>
    </source>
</evidence>
<evidence type="ECO:0000313" key="2">
    <source>
        <dbReference type="Proteomes" id="UP000271098"/>
    </source>
</evidence>
<sequence>MLPATAAAAAIERWTMSTDKGIYCVMNTECPSGPSCPPHDKSAPPRLNVAQLQVLQSRSEYNLTVRLLWLAQSTQNFRKISAQSTQF</sequence>
<reference evidence="1 2" key="2">
    <citation type="submission" date="2018-11" db="EMBL/GenBank/DDBJ databases">
        <authorList>
            <consortium name="Pathogen Informatics"/>
        </authorList>
    </citation>
    <scope>NUCLEOTIDE SEQUENCE [LARGE SCALE GENOMIC DNA]</scope>
</reference>
<dbReference type="AlphaFoldDB" id="A0A183DQV0"/>
<dbReference type="EMBL" id="UYRT01078336">
    <property type="protein sequence ID" value="VDN18323.1"/>
    <property type="molecule type" value="Genomic_DNA"/>
</dbReference>
<dbReference type="WBParaSite" id="GPUH_0001110401-mRNA-1">
    <property type="protein sequence ID" value="GPUH_0001110401-mRNA-1"/>
    <property type="gene ID" value="GPUH_0001110401"/>
</dbReference>
<reference evidence="3" key="1">
    <citation type="submission" date="2016-06" db="UniProtKB">
        <authorList>
            <consortium name="WormBaseParasite"/>
        </authorList>
    </citation>
    <scope>IDENTIFICATION</scope>
</reference>
<proteinExistence type="predicted"/>
<gene>
    <name evidence="1" type="ORF">GPUH_LOCUS11091</name>
</gene>